<keyword evidence="5" id="KW-1185">Reference proteome</keyword>
<feature type="compositionally biased region" description="Polar residues" evidence="2">
    <location>
        <begin position="1462"/>
        <end position="1475"/>
    </location>
</feature>
<keyword evidence="1" id="KW-0175">Coiled coil</keyword>
<feature type="compositionally biased region" description="Basic and acidic residues" evidence="2">
    <location>
        <begin position="1500"/>
        <end position="1514"/>
    </location>
</feature>
<feature type="compositionally biased region" description="Basic and acidic residues" evidence="2">
    <location>
        <begin position="1096"/>
        <end position="1170"/>
    </location>
</feature>
<feature type="region of interest" description="Disordered" evidence="2">
    <location>
        <begin position="1570"/>
        <end position="1611"/>
    </location>
</feature>
<dbReference type="Pfam" id="PF12540">
    <property type="entry name" value="DUF3736"/>
    <property type="match status" value="1"/>
</dbReference>
<evidence type="ECO:0000313" key="5">
    <source>
        <dbReference type="Proteomes" id="UP000242188"/>
    </source>
</evidence>
<gene>
    <name evidence="4" type="ORF">KP79_PYT14349</name>
</gene>
<feature type="compositionally biased region" description="Polar residues" evidence="2">
    <location>
        <begin position="131"/>
        <end position="142"/>
    </location>
</feature>
<dbReference type="Proteomes" id="UP000242188">
    <property type="component" value="Unassembled WGS sequence"/>
</dbReference>
<dbReference type="EMBL" id="NEDP02005575">
    <property type="protein sequence ID" value="OWF38031.1"/>
    <property type="molecule type" value="Genomic_DNA"/>
</dbReference>
<evidence type="ECO:0000313" key="4">
    <source>
        <dbReference type="EMBL" id="OWF38031.1"/>
    </source>
</evidence>
<comment type="caution">
    <text evidence="4">The sequence shown here is derived from an EMBL/GenBank/DDBJ whole genome shotgun (WGS) entry which is preliminary data.</text>
</comment>
<feature type="compositionally biased region" description="Polar residues" evidence="2">
    <location>
        <begin position="1188"/>
        <end position="1197"/>
    </location>
</feature>
<feature type="compositionally biased region" description="Basic and acidic residues" evidence="2">
    <location>
        <begin position="1403"/>
        <end position="1423"/>
    </location>
</feature>
<sequence length="1893" mass="212102">MPSGRMICFVCGSLGAETTLNIKPQERGPYFPFLENHDPPKGCRLPKKDGRVDSCRVCYMFLSQQWETYERSRTPAIKRLYWLKRSDNGHFTGAEMRIQGEYIAQVMGLQYQPGVFDGGASPGESRPDNCSPVSVQRSDGRQSSDYIAQPQVAIPTNFKQSQGSKASFSHESRHLVPQQGANNSLRNIDTAPQRSALADGALDLSVTTKKMPEGGRLKLSHESESIKHICCFICTKECGINQSKLVSTCRQPTSEPYFPVLGHLPQANNPNALTKNGQVRVCLGCKNLLYQQWQAYEMSGIPMQHRTYKLYDDVSPLMGTEGNGSLKPRDDQDTKPPQAFQHVCYLCGHLYPKELIQPLYTIPPCHQSLGTLFFPFIRDLQRPQGAHPLKSDGTVLACRNCFGDLYQQWQVFEAEGAPLYRRPYSLSFLSKKITSESGNVVQPKIKQEVETNEGEGGPSSSSSDVSQPLNIQITESSTALESSTSKSNTVGSQGLLAIATQGIGSVASNLTSSEPPSWSVAEQMKKQQNQEQKSLTVPHPLQQVSAIPKKICFLCGTKSRISKMHVLCSYPTRHEAKGANSQIVPFFPFLANRDPAPKAESMSEDGTVMACNICYHALLKQWNEQEESKNPAENNRWLRKYTVPEMIGCYVCSKNVKRRNTQIISIAQFPSLKDHPVPANALVVDGGEGITACGICSNSLGLQYAEFERMGVPIEMRKYNWVNASQSDAAEDQKADNQNEQDEGEDNLLLNVDENSSDSQGSGVDMRQTDNSTSLGQGSKPPPLTMISPAGAKLSRNTATVPPLNQVSPSNGVTSIGANAALNATRTSSFAAALRKLAHQAKDPEEGNSSKHPPTPGSSSTSPRAVTPKRGPPPLVYSSHSSSLTSPPVVTIAPTQSHPTLVSSEAKQSLERAHSVQSTASSAYDPLSIKQDRDRPQSTHSNRDDDRSSLKDATQSRRPHSGHSSTSPAASREELSSRGFQPYRPGEDLRHQLPPTMFGLDPSAYPYPTAFMPSHFPHPAFRFDDPVLLERYRMMQPPYLQFPHPGMIPPPGVHPFLAAGSRYPSELLHQQFAFGSQSSRLGEHISPALSERQRLEEERLREMEREKEREREREREREKEREAVLQRERERAREREKEYDKEKARDLYYTHQAELRLDPRSQESRGRGDGPHGMANQSRLAKAEDSSGSKYSSTMHGSQRDLYGDRTEKVHPYNDHPPRMEADRDKYGRESNYDDRRKSDIHPHSSEQSLLKNLDKHEYEKRAYSLAFADKQNMVDKERHPSSHPPPSSQYSSLHHADLAHKTSKDFFRPFDTANILTNGFNGSHDYDKYSVHYSKASDRTSKSPAAMSRSSLEASQERRAILEESVLHNKGPRDSYLSHRRMSEETMSSGRKSGEESLLLRSTEELQRRFSGVDRRNRRTPEEVSSGASQNEYKHFLNNNILLNMEKNNQDSKSLQKEIMSDSSNCQGNSNLDHKSSTALPSTFHYPYVKHIHSVVSRLDTEERKLREKRQQSDYDSDDTDVESDDEEIKRQRLLFIRSGPPLPLDTSKPKIKFLKQLGLTSQRIKRDLDHQKMRKRRRSLRERSVSPVQMVGGESAEEAAPSLSHSKDLNSDLNSDALCQERDYPEKCSFLSSMKLSTISPDKKKEINHIQQVCEIDRLRRLTNSGLKRKSTENSGERIIGSKMLLLDKEGGKAKSRHSLMPGKTFNTATDKTAILFPNKNKKKMLSREFAQEFHESVLQTTRQKELNSRLAMAPSRPVDMKMFPGKGEVTSMSRLVSNSGSSSSKAGTSAVGSAGCRTDHDTNGGVPRWPGIDSLLEAYQNHSDELKLERSILMDRCQHLQTDNQDLNRTAESLSKRMAELIEQKRLAANARSKLQESLDSLKKCTRDIR</sequence>
<dbReference type="PANTHER" id="PTHR40240:SF1">
    <property type="entry name" value="PLEXUS, ISOFORM A"/>
    <property type="match status" value="1"/>
</dbReference>
<feature type="compositionally biased region" description="Polar residues" evidence="2">
    <location>
        <begin position="158"/>
        <end position="167"/>
    </location>
</feature>
<dbReference type="OrthoDB" id="8744624at2759"/>
<feature type="compositionally biased region" description="Polar residues" evidence="2">
    <location>
        <begin position="893"/>
        <end position="907"/>
    </location>
</feature>
<feature type="coiled-coil region" evidence="1">
    <location>
        <begin position="1840"/>
        <end position="1881"/>
    </location>
</feature>
<feature type="region of interest" description="Disordered" evidence="2">
    <location>
        <begin position="440"/>
        <end position="467"/>
    </location>
</feature>
<feature type="region of interest" description="Disordered" evidence="2">
    <location>
        <begin position="727"/>
        <end position="790"/>
    </location>
</feature>
<feature type="region of interest" description="Disordered" evidence="2">
    <location>
        <begin position="1500"/>
        <end position="1527"/>
    </location>
</feature>
<dbReference type="STRING" id="6573.A0A210PNG8"/>
<feature type="region of interest" description="Disordered" evidence="2">
    <location>
        <begin position="838"/>
        <end position="997"/>
    </location>
</feature>
<evidence type="ECO:0000259" key="3">
    <source>
        <dbReference type="Pfam" id="PF12540"/>
    </source>
</evidence>
<dbReference type="PANTHER" id="PTHR40240">
    <property type="entry name" value="PLEXUS, ISOFORM A"/>
    <property type="match status" value="1"/>
</dbReference>
<feature type="compositionally biased region" description="Basic and acidic residues" evidence="2">
    <location>
        <begin position="1198"/>
        <end position="1245"/>
    </location>
</feature>
<feature type="compositionally biased region" description="Basic and acidic residues" evidence="2">
    <location>
        <begin position="1452"/>
        <end position="1461"/>
    </location>
</feature>
<protein>
    <submittedName>
        <fullName evidence="4">Genetic suppressor element 1</fullName>
    </submittedName>
</protein>
<evidence type="ECO:0000256" key="2">
    <source>
        <dbReference type="SAM" id="MobiDB-lite"/>
    </source>
</evidence>
<feature type="region of interest" description="Disordered" evidence="2">
    <location>
        <begin position="1096"/>
        <end position="1253"/>
    </location>
</feature>
<feature type="compositionally biased region" description="Polar residues" evidence="2">
    <location>
        <begin position="753"/>
        <end position="762"/>
    </location>
</feature>
<feature type="region of interest" description="Disordered" evidence="2">
    <location>
        <begin position="1275"/>
        <end position="1296"/>
    </location>
</feature>
<accession>A0A210PNG8</accession>
<feature type="compositionally biased region" description="Low complexity" evidence="2">
    <location>
        <begin position="876"/>
        <end position="891"/>
    </location>
</feature>
<feature type="region of interest" description="Disordered" evidence="2">
    <location>
        <begin position="1452"/>
        <end position="1475"/>
    </location>
</feature>
<feature type="region of interest" description="Disordered" evidence="2">
    <location>
        <begin position="1776"/>
        <end position="1808"/>
    </location>
</feature>
<feature type="compositionally biased region" description="Acidic residues" evidence="2">
    <location>
        <begin position="1516"/>
        <end position="1527"/>
    </location>
</feature>
<feature type="compositionally biased region" description="Basic and acidic residues" evidence="2">
    <location>
        <begin position="930"/>
        <end position="950"/>
    </location>
</feature>
<feature type="compositionally biased region" description="Basic and acidic residues" evidence="2">
    <location>
        <begin position="1356"/>
        <end position="1385"/>
    </location>
</feature>
<name>A0A210PNG8_MIZYE</name>
<reference evidence="4 5" key="1">
    <citation type="journal article" date="2017" name="Nat. Ecol. Evol.">
        <title>Scallop genome provides insights into evolution of bilaterian karyotype and development.</title>
        <authorList>
            <person name="Wang S."/>
            <person name="Zhang J."/>
            <person name="Jiao W."/>
            <person name="Li J."/>
            <person name="Xun X."/>
            <person name="Sun Y."/>
            <person name="Guo X."/>
            <person name="Huan P."/>
            <person name="Dong B."/>
            <person name="Zhang L."/>
            <person name="Hu X."/>
            <person name="Sun X."/>
            <person name="Wang J."/>
            <person name="Zhao C."/>
            <person name="Wang Y."/>
            <person name="Wang D."/>
            <person name="Huang X."/>
            <person name="Wang R."/>
            <person name="Lv J."/>
            <person name="Li Y."/>
            <person name="Zhang Z."/>
            <person name="Liu B."/>
            <person name="Lu W."/>
            <person name="Hui Y."/>
            <person name="Liang J."/>
            <person name="Zhou Z."/>
            <person name="Hou R."/>
            <person name="Li X."/>
            <person name="Liu Y."/>
            <person name="Li H."/>
            <person name="Ning X."/>
            <person name="Lin Y."/>
            <person name="Zhao L."/>
            <person name="Xing Q."/>
            <person name="Dou J."/>
            <person name="Li Y."/>
            <person name="Mao J."/>
            <person name="Guo H."/>
            <person name="Dou H."/>
            <person name="Li T."/>
            <person name="Mu C."/>
            <person name="Jiang W."/>
            <person name="Fu Q."/>
            <person name="Fu X."/>
            <person name="Miao Y."/>
            <person name="Liu J."/>
            <person name="Yu Q."/>
            <person name="Li R."/>
            <person name="Liao H."/>
            <person name="Li X."/>
            <person name="Kong Y."/>
            <person name="Jiang Z."/>
            <person name="Chourrout D."/>
            <person name="Li R."/>
            <person name="Bao Z."/>
        </authorList>
    </citation>
    <scope>NUCLEOTIDE SEQUENCE [LARGE SCALE GENOMIC DNA]</scope>
    <source>
        <strain evidence="4 5">PY_sf001</strain>
    </source>
</reference>
<proteinExistence type="predicted"/>
<feature type="region of interest" description="Disordered" evidence="2">
    <location>
        <begin position="115"/>
        <end position="142"/>
    </location>
</feature>
<feature type="compositionally biased region" description="Basic and acidic residues" evidence="2">
    <location>
        <begin position="840"/>
        <end position="849"/>
    </location>
</feature>
<dbReference type="InterPro" id="IPR022207">
    <property type="entry name" value="GSE-like"/>
</dbReference>
<evidence type="ECO:0000256" key="1">
    <source>
        <dbReference type="SAM" id="Coils"/>
    </source>
</evidence>
<feature type="compositionally biased region" description="Low complexity" evidence="2">
    <location>
        <begin position="1776"/>
        <end position="1798"/>
    </location>
</feature>
<organism evidence="4 5">
    <name type="scientific">Mizuhopecten yessoensis</name>
    <name type="common">Japanese scallop</name>
    <name type="synonym">Patinopecten yessoensis</name>
    <dbReference type="NCBI Taxonomy" id="6573"/>
    <lineage>
        <taxon>Eukaryota</taxon>
        <taxon>Metazoa</taxon>
        <taxon>Spiralia</taxon>
        <taxon>Lophotrochozoa</taxon>
        <taxon>Mollusca</taxon>
        <taxon>Bivalvia</taxon>
        <taxon>Autobranchia</taxon>
        <taxon>Pteriomorphia</taxon>
        <taxon>Pectinida</taxon>
        <taxon>Pectinoidea</taxon>
        <taxon>Pectinidae</taxon>
        <taxon>Mizuhopecten</taxon>
    </lineage>
</organism>
<feature type="domain" description="Genetic suppressor element-like" evidence="3">
    <location>
        <begin position="1495"/>
        <end position="1639"/>
    </location>
</feature>
<feature type="region of interest" description="Disordered" evidence="2">
    <location>
        <begin position="158"/>
        <end position="185"/>
    </location>
</feature>
<feature type="region of interest" description="Disordered" evidence="2">
    <location>
        <begin position="1336"/>
        <end position="1433"/>
    </location>
</feature>